<gene>
    <name evidence="2" type="ORF">PIB30_038414</name>
</gene>
<feature type="region of interest" description="Disordered" evidence="1">
    <location>
        <begin position="56"/>
        <end position="88"/>
    </location>
</feature>
<protein>
    <submittedName>
        <fullName evidence="2">Uncharacterized protein</fullName>
    </submittedName>
</protein>
<accession>A0ABU6VCH3</accession>
<reference evidence="2 3" key="1">
    <citation type="journal article" date="2023" name="Plants (Basel)">
        <title>Bridging the Gap: Combining Genomics and Transcriptomics Approaches to Understand Stylosanthes scabra, an Orphan Legume from the Brazilian Caatinga.</title>
        <authorList>
            <person name="Ferreira-Neto J.R.C."/>
            <person name="da Silva M.D."/>
            <person name="Binneck E."/>
            <person name="de Melo N.F."/>
            <person name="da Silva R.H."/>
            <person name="de Melo A.L.T.M."/>
            <person name="Pandolfi V."/>
            <person name="Bustamante F.O."/>
            <person name="Brasileiro-Vidal A.C."/>
            <person name="Benko-Iseppon A.M."/>
        </authorList>
    </citation>
    <scope>NUCLEOTIDE SEQUENCE [LARGE SCALE GENOMIC DNA]</scope>
    <source>
        <tissue evidence="2">Leaves</tissue>
    </source>
</reference>
<organism evidence="2 3">
    <name type="scientific">Stylosanthes scabra</name>
    <dbReference type="NCBI Taxonomy" id="79078"/>
    <lineage>
        <taxon>Eukaryota</taxon>
        <taxon>Viridiplantae</taxon>
        <taxon>Streptophyta</taxon>
        <taxon>Embryophyta</taxon>
        <taxon>Tracheophyta</taxon>
        <taxon>Spermatophyta</taxon>
        <taxon>Magnoliopsida</taxon>
        <taxon>eudicotyledons</taxon>
        <taxon>Gunneridae</taxon>
        <taxon>Pentapetalae</taxon>
        <taxon>rosids</taxon>
        <taxon>fabids</taxon>
        <taxon>Fabales</taxon>
        <taxon>Fabaceae</taxon>
        <taxon>Papilionoideae</taxon>
        <taxon>50 kb inversion clade</taxon>
        <taxon>dalbergioids sensu lato</taxon>
        <taxon>Dalbergieae</taxon>
        <taxon>Pterocarpus clade</taxon>
        <taxon>Stylosanthes</taxon>
    </lineage>
</organism>
<proteinExistence type="predicted"/>
<name>A0ABU6VCH3_9FABA</name>
<evidence type="ECO:0000313" key="3">
    <source>
        <dbReference type="Proteomes" id="UP001341840"/>
    </source>
</evidence>
<sequence>MLSDEETEAFVGFMEEVLVDGMKSDYGQFRPGIFEKLALKMIEKFSNCTLTPKHYVPSQSQGNGGQGTPSSANHGTLSKRFSGKKRKQTDIIERMADEVHESIEGQREDVKILVDSISQVNLKMSEKLEQLGFADHVAIYVSCVRTHDWRGNFGASLIP</sequence>
<dbReference type="EMBL" id="JASCZI010151233">
    <property type="protein sequence ID" value="MED6171184.1"/>
    <property type="molecule type" value="Genomic_DNA"/>
</dbReference>
<dbReference type="Proteomes" id="UP001341840">
    <property type="component" value="Unassembled WGS sequence"/>
</dbReference>
<evidence type="ECO:0000313" key="2">
    <source>
        <dbReference type="EMBL" id="MED6171184.1"/>
    </source>
</evidence>
<keyword evidence="3" id="KW-1185">Reference proteome</keyword>
<comment type="caution">
    <text evidence="2">The sequence shown here is derived from an EMBL/GenBank/DDBJ whole genome shotgun (WGS) entry which is preliminary data.</text>
</comment>
<evidence type="ECO:0000256" key="1">
    <source>
        <dbReference type="SAM" id="MobiDB-lite"/>
    </source>
</evidence>